<proteinExistence type="predicted"/>
<gene>
    <name evidence="2" type="ORF">CR513_01588</name>
</gene>
<reference evidence="2" key="1">
    <citation type="submission" date="2018-05" db="EMBL/GenBank/DDBJ databases">
        <title>Draft genome of Mucuna pruriens seed.</title>
        <authorList>
            <person name="Nnadi N.E."/>
            <person name="Vos R."/>
            <person name="Hasami M.H."/>
            <person name="Devisetty U.K."/>
            <person name="Aguiy J.C."/>
        </authorList>
    </citation>
    <scope>NUCLEOTIDE SEQUENCE [LARGE SCALE GENOMIC DNA]</scope>
    <source>
        <strain evidence="2">JCA_2017</strain>
    </source>
</reference>
<keyword evidence="1" id="KW-0472">Membrane</keyword>
<keyword evidence="1" id="KW-0812">Transmembrane</keyword>
<accession>A0A371IEJ3</accession>
<dbReference type="OrthoDB" id="1700582at2759"/>
<name>A0A371IEJ3_MUCPR</name>
<dbReference type="AlphaFoldDB" id="A0A371IEJ3"/>
<evidence type="ECO:0000313" key="3">
    <source>
        <dbReference type="Proteomes" id="UP000257109"/>
    </source>
</evidence>
<keyword evidence="1" id="KW-1133">Transmembrane helix</keyword>
<keyword evidence="3" id="KW-1185">Reference proteome</keyword>
<evidence type="ECO:0000313" key="2">
    <source>
        <dbReference type="EMBL" id="RDY13469.1"/>
    </source>
</evidence>
<comment type="caution">
    <text evidence="2">The sequence shown here is derived from an EMBL/GenBank/DDBJ whole genome shotgun (WGS) entry which is preliminary data.</text>
</comment>
<dbReference type="Proteomes" id="UP000257109">
    <property type="component" value="Unassembled WGS sequence"/>
</dbReference>
<sequence>MSAPCFGRPIWLVQLSLLEAPAVVRLRTPRSRISHSPSFFSDFIFLSTHSIGRLRADRCLPGEIGAPELLSGVKGRVPFLSCPKTGFILIGERLSRGKVLHIGPAAFFISLAATAIGCFAYLFYYGRLGDIRGRPSFLSGYDHSFIHSLNLGDNH</sequence>
<organism evidence="2 3">
    <name type="scientific">Mucuna pruriens</name>
    <name type="common">Velvet bean</name>
    <name type="synonym">Dolichos pruriens</name>
    <dbReference type="NCBI Taxonomy" id="157652"/>
    <lineage>
        <taxon>Eukaryota</taxon>
        <taxon>Viridiplantae</taxon>
        <taxon>Streptophyta</taxon>
        <taxon>Embryophyta</taxon>
        <taxon>Tracheophyta</taxon>
        <taxon>Spermatophyta</taxon>
        <taxon>Magnoliopsida</taxon>
        <taxon>eudicotyledons</taxon>
        <taxon>Gunneridae</taxon>
        <taxon>Pentapetalae</taxon>
        <taxon>rosids</taxon>
        <taxon>fabids</taxon>
        <taxon>Fabales</taxon>
        <taxon>Fabaceae</taxon>
        <taxon>Papilionoideae</taxon>
        <taxon>50 kb inversion clade</taxon>
        <taxon>NPAAA clade</taxon>
        <taxon>indigoferoid/millettioid clade</taxon>
        <taxon>Phaseoleae</taxon>
        <taxon>Mucuna</taxon>
    </lineage>
</organism>
<protein>
    <submittedName>
        <fullName evidence="2">Uncharacterized protein</fullName>
    </submittedName>
</protein>
<dbReference type="EMBL" id="QJKJ01000272">
    <property type="protein sequence ID" value="RDY13469.1"/>
    <property type="molecule type" value="Genomic_DNA"/>
</dbReference>
<feature type="transmembrane region" description="Helical" evidence="1">
    <location>
        <begin position="102"/>
        <end position="124"/>
    </location>
</feature>
<evidence type="ECO:0000256" key="1">
    <source>
        <dbReference type="SAM" id="Phobius"/>
    </source>
</evidence>
<feature type="non-terminal residue" evidence="2">
    <location>
        <position position="1"/>
    </location>
</feature>